<feature type="region of interest" description="Disordered" evidence="1">
    <location>
        <begin position="68"/>
        <end position="108"/>
    </location>
</feature>
<reference evidence="4 5" key="1">
    <citation type="submission" date="2020-11" db="EMBL/GenBank/DDBJ databases">
        <title>Kefir isolates.</title>
        <authorList>
            <person name="Marcisauskas S."/>
            <person name="Kim Y."/>
            <person name="Blasche S."/>
        </authorList>
    </citation>
    <scope>NUCLEOTIDE SEQUENCE [LARGE SCALE GENOMIC DNA]</scope>
    <source>
        <strain evidence="4 5">KR</strain>
    </source>
</reference>
<keyword evidence="2" id="KW-0812">Transmembrane</keyword>
<dbReference type="PANTHER" id="PTHR21377">
    <property type="entry name" value="PROTEIN FAM210B, MITOCHONDRIAL"/>
    <property type="match status" value="1"/>
</dbReference>
<dbReference type="Pfam" id="PF06916">
    <property type="entry name" value="FAM210A-B_dom"/>
    <property type="match status" value="1"/>
</dbReference>
<protein>
    <recommendedName>
        <fullName evidence="3">DUF1279 domain-containing protein</fullName>
    </recommendedName>
</protein>
<dbReference type="PANTHER" id="PTHR21377:SF0">
    <property type="entry name" value="PROTEIN FAM210B, MITOCHONDRIAL"/>
    <property type="match status" value="1"/>
</dbReference>
<dbReference type="OrthoDB" id="426386at2759"/>
<evidence type="ECO:0000256" key="1">
    <source>
        <dbReference type="SAM" id="MobiDB-lite"/>
    </source>
</evidence>
<dbReference type="Proteomes" id="UP000777482">
    <property type="component" value="Unassembled WGS sequence"/>
</dbReference>
<evidence type="ECO:0000259" key="3">
    <source>
        <dbReference type="Pfam" id="PF06916"/>
    </source>
</evidence>
<gene>
    <name evidence="4" type="ORF">C6P46_002083</name>
</gene>
<evidence type="ECO:0000313" key="4">
    <source>
        <dbReference type="EMBL" id="KAG0663858.1"/>
    </source>
</evidence>
<dbReference type="EMBL" id="PUHQ01000017">
    <property type="protein sequence ID" value="KAG0663858.1"/>
    <property type="molecule type" value="Genomic_DNA"/>
</dbReference>
<sequence length="317" mass="33371">MLKAPALRSALARAPPSPSPAVVRTFSSSASASVWRLGPAAAQHPVQWAAYAANRNARIAASPRARNFWSSSSSSSSSANDSSSGRSQQQQQQNKEQEQGSAESEDPQKIPLTQKVKYLFRKYGWTTLVVYLGLSAVDFGLCFLVIYSVGADRVRSAEDWVLDKLHWKRRSDDKDKAEGGGGGGNRVQRAVEGLQQRAHDYHAKHVSGPEAHPSPAAADAIAQGASTTQVVRAEQETGQKKSKYGTIATTAVLAYAIHKTLFLPVRVGITVAITPKVVRMLQGWGWKVGMAAGAPPTAAAAAATAAAGTASGGSAAP</sequence>
<feature type="region of interest" description="Disordered" evidence="1">
    <location>
        <begin position="1"/>
        <end position="24"/>
    </location>
</feature>
<feature type="compositionally biased region" description="Low complexity" evidence="1">
    <location>
        <begin position="1"/>
        <end position="14"/>
    </location>
</feature>
<keyword evidence="5" id="KW-1185">Reference proteome</keyword>
<evidence type="ECO:0000256" key="2">
    <source>
        <dbReference type="SAM" id="Phobius"/>
    </source>
</evidence>
<keyword evidence="2" id="KW-0472">Membrane</keyword>
<accession>A0A9P6W6E4</accession>
<dbReference type="InterPro" id="IPR045866">
    <property type="entry name" value="FAM210A/B-like"/>
</dbReference>
<evidence type="ECO:0000313" key="5">
    <source>
        <dbReference type="Proteomes" id="UP000777482"/>
    </source>
</evidence>
<comment type="caution">
    <text evidence="4">The sequence shown here is derived from an EMBL/GenBank/DDBJ whole genome shotgun (WGS) entry which is preliminary data.</text>
</comment>
<name>A0A9P6W6E4_RHOMI</name>
<dbReference type="GO" id="GO:0005739">
    <property type="term" value="C:mitochondrion"/>
    <property type="evidence" value="ECO:0007669"/>
    <property type="project" value="TreeGrafter"/>
</dbReference>
<dbReference type="InterPro" id="IPR009688">
    <property type="entry name" value="FAM210A/B-like_dom"/>
</dbReference>
<proteinExistence type="predicted"/>
<feature type="domain" description="DUF1279" evidence="3">
    <location>
        <begin position="114"/>
        <end position="275"/>
    </location>
</feature>
<feature type="compositionally biased region" description="Low complexity" evidence="1">
    <location>
        <begin position="68"/>
        <end position="94"/>
    </location>
</feature>
<keyword evidence="2" id="KW-1133">Transmembrane helix</keyword>
<organism evidence="4 5">
    <name type="scientific">Rhodotorula mucilaginosa</name>
    <name type="common">Yeast</name>
    <name type="synonym">Rhodotorula rubra</name>
    <dbReference type="NCBI Taxonomy" id="5537"/>
    <lineage>
        <taxon>Eukaryota</taxon>
        <taxon>Fungi</taxon>
        <taxon>Dikarya</taxon>
        <taxon>Basidiomycota</taxon>
        <taxon>Pucciniomycotina</taxon>
        <taxon>Microbotryomycetes</taxon>
        <taxon>Sporidiobolales</taxon>
        <taxon>Sporidiobolaceae</taxon>
        <taxon>Rhodotorula</taxon>
    </lineage>
</organism>
<feature type="transmembrane region" description="Helical" evidence="2">
    <location>
        <begin position="123"/>
        <end position="147"/>
    </location>
</feature>
<dbReference type="AlphaFoldDB" id="A0A9P6W6E4"/>